<dbReference type="InterPro" id="IPR003798">
    <property type="entry name" value="DNA_recombination_RmuC"/>
</dbReference>
<organism evidence="7 8">
    <name type="scientific">Gottfriedia luciferensis</name>
    <dbReference type="NCBI Taxonomy" id="178774"/>
    <lineage>
        <taxon>Bacteria</taxon>
        <taxon>Bacillati</taxon>
        <taxon>Bacillota</taxon>
        <taxon>Bacilli</taxon>
        <taxon>Bacillales</taxon>
        <taxon>Bacillaceae</taxon>
        <taxon>Gottfriedia</taxon>
    </lineage>
</organism>
<evidence type="ECO:0000256" key="3">
    <source>
        <dbReference type="ARBA" id="ARBA00023054"/>
    </source>
</evidence>
<keyword evidence="4" id="KW-0233">DNA recombination</keyword>
<proteinExistence type="inferred from homology"/>
<evidence type="ECO:0000256" key="4">
    <source>
        <dbReference type="ARBA" id="ARBA00023172"/>
    </source>
</evidence>
<keyword evidence="6" id="KW-0472">Membrane</keyword>
<feature type="coiled-coil region" evidence="5">
    <location>
        <begin position="169"/>
        <end position="196"/>
    </location>
</feature>
<keyword evidence="6" id="KW-1133">Transmembrane helix</keyword>
<evidence type="ECO:0000256" key="2">
    <source>
        <dbReference type="ARBA" id="ARBA00009840"/>
    </source>
</evidence>
<gene>
    <name evidence="7" type="ORF">BED47_08615</name>
</gene>
<evidence type="ECO:0000256" key="5">
    <source>
        <dbReference type="SAM" id="Coils"/>
    </source>
</evidence>
<dbReference type="EMBL" id="MDKC01000032">
    <property type="protein sequence ID" value="ODG91078.1"/>
    <property type="molecule type" value="Genomic_DNA"/>
</dbReference>
<reference evidence="7 8" key="1">
    <citation type="submission" date="2016-07" db="EMBL/GenBank/DDBJ databases">
        <authorList>
            <person name="Townsley L."/>
            <person name="Shank E.A."/>
        </authorList>
    </citation>
    <scope>NUCLEOTIDE SEQUENCE [LARGE SCALE GENOMIC DNA]</scope>
    <source>
        <strain evidence="7 8">CH01</strain>
    </source>
</reference>
<dbReference type="SUPFAM" id="SSF58113">
    <property type="entry name" value="Apolipoprotein A-I"/>
    <property type="match status" value="1"/>
</dbReference>
<evidence type="ECO:0000256" key="6">
    <source>
        <dbReference type="SAM" id="Phobius"/>
    </source>
</evidence>
<dbReference type="PANTHER" id="PTHR30563">
    <property type="entry name" value="DNA RECOMBINATION PROTEIN RMUC"/>
    <property type="match status" value="1"/>
</dbReference>
<keyword evidence="8" id="KW-1185">Reference proteome</keyword>
<comment type="function">
    <text evidence="1">Involved in DNA recombination.</text>
</comment>
<comment type="caution">
    <text evidence="7">The sequence shown here is derived from an EMBL/GenBank/DDBJ whole genome shotgun (WGS) entry which is preliminary data.</text>
</comment>
<evidence type="ECO:0000313" key="7">
    <source>
        <dbReference type="EMBL" id="ODG91078.1"/>
    </source>
</evidence>
<accession>A0ABX2ZN87</accession>
<name>A0ABX2ZN87_9BACI</name>
<evidence type="ECO:0000313" key="8">
    <source>
        <dbReference type="Proteomes" id="UP000094580"/>
    </source>
</evidence>
<feature type="transmembrane region" description="Helical" evidence="6">
    <location>
        <begin position="6"/>
        <end position="22"/>
    </location>
</feature>
<dbReference type="RefSeq" id="WP_069034448.1">
    <property type="nucleotide sequence ID" value="NZ_MDKC01000032.1"/>
</dbReference>
<feature type="coiled-coil region" evidence="5">
    <location>
        <begin position="443"/>
        <end position="477"/>
    </location>
</feature>
<comment type="similarity">
    <text evidence="2">Belongs to the RmuC family.</text>
</comment>
<dbReference type="Pfam" id="PF02646">
    <property type="entry name" value="RmuC"/>
    <property type="match status" value="1"/>
</dbReference>
<dbReference type="PANTHER" id="PTHR30563:SF0">
    <property type="entry name" value="DNA RECOMBINATION PROTEIN RMUC"/>
    <property type="match status" value="1"/>
</dbReference>
<evidence type="ECO:0000256" key="1">
    <source>
        <dbReference type="ARBA" id="ARBA00003416"/>
    </source>
</evidence>
<sequence length="491" mass="56200">MLLYAILGVAIVEIIILLLIMTKIGKGFGQSGDGLTREEIENERNKMIKQVREEINSSKTELHTLLRGNREELANSFNVFMKETSSNIKGLREQQEQSQQRHVDTMNKLILSTEEKLSTINDTTNKLQEKTVKTLHENHVTTSKNLTDQTEKILQTINEHIIGMQRSNATHLEKINENVEKTINSLQESNNKRLEEIRKTVDEKLHDTLEKRLGASFKMVSEHLEKVQRGLGEMQTLANGVGDLKRVLGNVKTRGSWGEVQLHNILEQMLTAEQYDVNVITKPKSKDRVEFAIKIPAKSEEEKTIYLPIDSKFPLSDYENLLQAYDEANQEKVVIYRKQLENNIKNEARKISEKYVEPPFTTDFAIMFLGTEGLYAEVLRIPGLVELLQREYRIVLSGPTTLTALLNALQVGFRTLAIEKRSSEVWKLLGMVKTEFGKFGDLLDKTHKKMQEATNKLEEASRKSRNIERKLTKVEEVPVSNTFLIDEVIPS</sequence>
<dbReference type="Proteomes" id="UP000094580">
    <property type="component" value="Unassembled WGS sequence"/>
</dbReference>
<protein>
    <recommendedName>
        <fullName evidence="9">DNA recombination protein RmuC</fullName>
    </recommendedName>
</protein>
<keyword evidence="6" id="KW-0812">Transmembrane</keyword>
<keyword evidence="3 5" id="KW-0175">Coiled coil</keyword>
<evidence type="ECO:0008006" key="9">
    <source>
        <dbReference type="Google" id="ProtNLM"/>
    </source>
</evidence>